<comment type="function">
    <text evidence="11 12">The coatomer is a cytosolic protein complex that binds to dilysine motifs and reversibly associates with Golgi non-clathrin-coated vesicles, which further mediate biosynthetic protein transport from the ER, via the Golgi up to the trans Golgi network. The coatomer complex is required for budding from Golgi membranes, and is essential for the retrograde Golgi-to-ER transport of dilysine-tagged proteins.</text>
</comment>
<accession>A0AAW1RK19</accession>
<dbReference type="GO" id="GO:0006890">
    <property type="term" value="P:retrograde vesicle-mediated transport, Golgi to endoplasmic reticulum"/>
    <property type="evidence" value="ECO:0007669"/>
    <property type="project" value="UniProtKB-UniRule"/>
</dbReference>
<evidence type="ECO:0000256" key="6">
    <source>
        <dbReference type="ARBA" id="ARBA00022892"/>
    </source>
</evidence>
<sequence length="293" mass="31668">MAEPDLLFTVRNSFYLGAYQSAIAEASDLEGLSELERVERDCYVYRSYIELGSYELVINEVSESSAQALQAVKLLAQYLGDKIDKEMAVSVVAEWVADPACTSNAMTLLVAGMIYATEGNYVEALKACHTGLNLEMMALSVQVYLQIDRPDQAEKQLKAMSALDDDATLTQLATAWVDLFLGGAKVQEAAVIYSELGDKFGWSVRLYNGAAACAMRTGDWEEAERALNDAYAKDPKSADSLANLAAVGLHLGKATVSRTLNQLRTVAPAHLVVKRGAAAEEAFDRAANSFVAA</sequence>
<dbReference type="Gene3D" id="1.25.40.10">
    <property type="entry name" value="Tetratricopeptide repeat domain"/>
    <property type="match status" value="1"/>
</dbReference>
<dbReference type="GO" id="GO:0030126">
    <property type="term" value="C:COPI vesicle coat"/>
    <property type="evidence" value="ECO:0007669"/>
    <property type="project" value="TreeGrafter"/>
</dbReference>
<evidence type="ECO:0000256" key="2">
    <source>
        <dbReference type="ARBA" id="ARBA00004347"/>
    </source>
</evidence>
<dbReference type="FunFam" id="1.25.40.10:FF:000140">
    <property type="entry name" value="Coatomer subunit epsilon"/>
    <property type="match status" value="1"/>
</dbReference>
<comment type="caution">
    <text evidence="13">The sequence shown here is derived from an EMBL/GenBank/DDBJ whole genome shotgun (WGS) entry which is preliminary data.</text>
</comment>
<dbReference type="GO" id="GO:0006888">
    <property type="term" value="P:endoplasmic reticulum to Golgi vesicle-mediated transport"/>
    <property type="evidence" value="ECO:0007669"/>
    <property type="project" value="TreeGrafter"/>
</dbReference>
<dbReference type="InterPro" id="IPR006822">
    <property type="entry name" value="Coatomer_esu"/>
</dbReference>
<evidence type="ECO:0000256" key="3">
    <source>
        <dbReference type="ARBA" id="ARBA00008827"/>
    </source>
</evidence>
<keyword evidence="14" id="KW-1185">Reference proteome</keyword>
<protein>
    <recommendedName>
        <fullName evidence="12">Coatomer subunit epsilon</fullName>
    </recommendedName>
</protein>
<evidence type="ECO:0000256" key="10">
    <source>
        <dbReference type="ARBA" id="ARBA00023329"/>
    </source>
</evidence>
<keyword evidence="6 12" id="KW-0931">ER-Golgi transport</keyword>
<keyword evidence="5 12" id="KW-0963">Cytoplasm</keyword>
<evidence type="ECO:0000256" key="5">
    <source>
        <dbReference type="ARBA" id="ARBA00022490"/>
    </source>
</evidence>
<evidence type="ECO:0000313" key="13">
    <source>
        <dbReference type="EMBL" id="KAK9834048.1"/>
    </source>
</evidence>
<dbReference type="SUPFAM" id="SSF48452">
    <property type="entry name" value="TPR-like"/>
    <property type="match status" value="1"/>
</dbReference>
<comment type="subcellular location">
    <subcellularLocation>
        <location evidence="2">Cytoplasmic vesicle</location>
        <location evidence="2">COPI-coated vesicle membrane</location>
        <topology evidence="2">Peripheral membrane protein</topology>
        <orientation evidence="2">Cytoplasmic side</orientation>
    </subcellularLocation>
    <subcellularLocation>
        <location evidence="1">Golgi apparatus membrane</location>
        <topology evidence="1">Peripheral membrane protein</topology>
        <orientation evidence="1">Cytoplasmic side</orientation>
    </subcellularLocation>
</comment>
<name>A0AAW1RK19_9CHLO</name>
<dbReference type="GO" id="GO:0005198">
    <property type="term" value="F:structural molecule activity"/>
    <property type="evidence" value="ECO:0007669"/>
    <property type="project" value="UniProtKB-UniRule"/>
</dbReference>
<keyword evidence="10 12" id="KW-0968">Cytoplasmic vesicle</keyword>
<keyword evidence="8 12" id="KW-0333">Golgi apparatus</keyword>
<keyword evidence="4 12" id="KW-0813">Transport</keyword>
<dbReference type="SMART" id="SM00028">
    <property type="entry name" value="TPR"/>
    <property type="match status" value="2"/>
</dbReference>
<proteinExistence type="inferred from homology"/>
<evidence type="ECO:0000256" key="1">
    <source>
        <dbReference type="ARBA" id="ARBA00004255"/>
    </source>
</evidence>
<dbReference type="AlphaFoldDB" id="A0AAW1RK19"/>
<dbReference type="InterPro" id="IPR011990">
    <property type="entry name" value="TPR-like_helical_dom_sf"/>
</dbReference>
<evidence type="ECO:0000256" key="9">
    <source>
        <dbReference type="ARBA" id="ARBA00023136"/>
    </source>
</evidence>
<dbReference type="EMBL" id="JALJOU010000034">
    <property type="protein sequence ID" value="KAK9834048.1"/>
    <property type="molecule type" value="Genomic_DNA"/>
</dbReference>
<dbReference type="GO" id="GO:0006891">
    <property type="term" value="P:intra-Golgi vesicle-mediated transport"/>
    <property type="evidence" value="ECO:0007669"/>
    <property type="project" value="TreeGrafter"/>
</dbReference>
<evidence type="ECO:0000256" key="7">
    <source>
        <dbReference type="ARBA" id="ARBA00022927"/>
    </source>
</evidence>
<dbReference type="PANTHER" id="PTHR10805">
    <property type="entry name" value="COATOMER SUBUNIT EPSILON"/>
    <property type="match status" value="1"/>
</dbReference>
<evidence type="ECO:0000256" key="12">
    <source>
        <dbReference type="PIRNR" id="PIRNR016478"/>
    </source>
</evidence>
<gene>
    <name evidence="13" type="ORF">WJX81_005668</name>
</gene>
<evidence type="ECO:0000313" key="14">
    <source>
        <dbReference type="Proteomes" id="UP001445335"/>
    </source>
</evidence>
<keyword evidence="7 12" id="KW-0653">Protein transport</keyword>
<reference evidence="13 14" key="1">
    <citation type="journal article" date="2024" name="Nat. Commun.">
        <title>Phylogenomics reveals the evolutionary origins of lichenization in chlorophyte algae.</title>
        <authorList>
            <person name="Puginier C."/>
            <person name="Libourel C."/>
            <person name="Otte J."/>
            <person name="Skaloud P."/>
            <person name="Haon M."/>
            <person name="Grisel S."/>
            <person name="Petersen M."/>
            <person name="Berrin J.G."/>
            <person name="Delaux P.M."/>
            <person name="Dal Grande F."/>
            <person name="Keller J."/>
        </authorList>
    </citation>
    <scope>NUCLEOTIDE SEQUENCE [LARGE SCALE GENOMIC DNA]</scope>
    <source>
        <strain evidence="13 14">SAG 245.80</strain>
    </source>
</reference>
<dbReference type="GO" id="GO:0000139">
    <property type="term" value="C:Golgi membrane"/>
    <property type="evidence" value="ECO:0007669"/>
    <property type="project" value="UniProtKB-SubCell"/>
</dbReference>
<dbReference type="InterPro" id="IPR019734">
    <property type="entry name" value="TPR_rpt"/>
</dbReference>
<dbReference type="PANTHER" id="PTHR10805:SF0">
    <property type="entry name" value="COATOMER SUBUNIT EPSILON"/>
    <property type="match status" value="1"/>
</dbReference>
<dbReference type="GO" id="GO:0015031">
    <property type="term" value="P:protein transport"/>
    <property type="evidence" value="ECO:0007669"/>
    <property type="project" value="UniProtKB-UniRule"/>
</dbReference>
<organism evidence="13 14">
    <name type="scientific">Elliptochloris bilobata</name>
    <dbReference type="NCBI Taxonomy" id="381761"/>
    <lineage>
        <taxon>Eukaryota</taxon>
        <taxon>Viridiplantae</taxon>
        <taxon>Chlorophyta</taxon>
        <taxon>core chlorophytes</taxon>
        <taxon>Trebouxiophyceae</taxon>
        <taxon>Trebouxiophyceae incertae sedis</taxon>
        <taxon>Elliptochloris clade</taxon>
        <taxon>Elliptochloris</taxon>
    </lineage>
</organism>
<evidence type="ECO:0000256" key="11">
    <source>
        <dbReference type="ARBA" id="ARBA00025582"/>
    </source>
</evidence>
<dbReference type="PIRSF" id="PIRSF016478">
    <property type="entry name" value="Coatomer_esu"/>
    <property type="match status" value="1"/>
</dbReference>
<keyword evidence="9 12" id="KW-0472">Membrane</keyword>
<dbReference type="Pfam" id="PF04733">
    <property type="entry name" value="Coatomer_E"/>
    <property type="match status" value="1"/>
</dbReference>
<dbReference type="Proteomes" id="UP001445335">
    <property type="component" value="Unassembled WGS sequence"/>
</dbReference>
<evidence type="ECO:0000256" key="4">
    <source>
        <dbReference type="ARBA" id="ARBA00022448"/>
    </source>
</evidence>
<evidence type="ECO:0000256" key="8">
    <source>
        <dbReference type="ARBA" id="ARBA00023034"/>
    </source>
</evidence>
<comment type="similarity">
    <text evidence="3 12">Belongs to the COPE family.</text>
</comment>